<proteinExistence type="inferred from homology"/>
<dbReference type="SMART" id="SM00822">
    <property type="entry name" value="PKS_KR"/>
    <property type="match status" value="1"/>
</dbReference>
<dbReference type="InterPro" id="IPR057326">
    <property type="entry name" value="KR_dom"/>
</dbReference>
<dbReference type="OrthoDB" id="9803333at2"/>
<reference evidence="4 5" key="1">
    <citation type="submission" date="2018-10" db="EMBL/GenBank/DDBJ databases">
        <title>Comparative analysis of microorganisms from saline springs in Andes Mountain Range, Colombia.</title>
        <authorList>
            <person name="Rubin E."/>
        </authorList>
    </citation>
    <scope>NUCLEOTIDE SEQUENCE [LARGE SCALE GENOMIC DNA]</scope>
    <source>
        <strain evidence="4 5">USBA 36</strain>
    </source>
</reference>
<dbReference type="PRINTS" id="PR00080">
    <property type="entry name" value="SDRFAMILY"/>
</dbReference>
<organism evidence="4 5">
    <name type="scientific">Oceanibaculum indicum</name>
    <dbReference type="NCBI Taxonomy" id="526216"/>
    <lineage>
        <taxon>Bacteria</taxon>
        <taxon>Pseudomonadati</taxon>
        <taxon>Pseudomonadota</taxon>
        <taxon>Alphaproteobacteria</taxon>
        <taxon>Rhodospirillales</taxon>
        <taxon>Oceanibaculaceae</taxon>
        <taxon>Oceanibaculum</taxon>
    </lineage>
</organism>
<gene>
    <name evidence="4" type="ORF">BCL74_1316</name>
</gene>
<accession>A0A420WR48</accession>
<dbReference type="AlphaFoldDB" id="A0A420WR48"/>
<name>A0A420WR48_9PROT</name>
<comment type="similarity">
    <text evidence="1">Belongs to the short-chain dehydrogenases/reductases (SDR) family.</text>
</comment>
<feature type="domain" description="Ketoreductase" evidence="3">
    <location>
        <begin position="9"/>
        <end position="199"/>
    </location>
</feature>
<dbReference type="PRINTS" id="PR00081">
    <property type="entry name" value="GDHRDH"/>
</dbReference>
<dbReference type="Gene3D" id="3.40.50.720">
    <property type="entry name" value="NAD(P)-binding Rossmann-like Domain"/>
    <property type="match status" value="1"/>
</dbReference>
<keyword evidence="2" id="KW-0560">Oxidoreductase</keyword>
<comment type="caution">
    <text evidence="4">The sequence shown here is derived from an EMBL/GenBank/DDBJ whole genome shotgun (WGS) entry which is preliminary data.</text>
</comment>
<dbReference type="PANTHER" id="PTHR43639:SF1">
    <property type="entry name" value="SHORT-CHAIN DEHYDROGENASE_REDUCTASE FAMILY PROTEIN"/>
    <property type="match status" value="1"/>
</dbReference>
<dbReference type="Proteomes" id="UP000277424">
    <property type="component" value="Unassembled WGS sequence"/>
</dbReference>
<dbReference type="FunFam" id="3.40.50.720:FF:000084">
    <property type="entry name" value="Short-chain dehydrogenase reductase"/>
    <property type="match status" value="1"/>
</dbReference>
<sequence>MSSKTLEGKVALVTGASRGLGRAIAERLGREGAMVAVHYGKNREAADEVVGAIKAAGGDAFAVQAEIGSVKSIGEMFATLDKELTARTGAARFDILVNNAGIAPNLPMEETDEETFDRLFDVNVKGLFFVTKQAIGRLRDGGRIINISSGLSRAVGGMNIPAYSATKGAVDVLTRQWAVAYGGRGITVNSLAPGAIDTDMNAGWLRGNAESEAMITSMQALKRIGKAEDIGDAAVFLAGPDSRWVTGQYIEASGGSLI</sequence>
<evidence type="ECO:0000256" key="1">
    <source>
        <dbReference type="ARBA" id="ARBA00006484"/>
    </source>
</evidence>
<evidence type="ECO:0000259" key="3">
    <source>
        <dbReference type="SMART" id="SM00822"/>
    </source>
</evidence>
<dbReference type="GO" id="GO:0016491">
    <property type="term" value="F:oxidoreductase activity"/>
    <property type="evidence" value="ECO:0007669"/>
    <property type="project" value="UniProtKB-KW"/>
</dbReference>
<dbReference type="InterPro" id="IPR002347">
    <property type="entry name" value="SDR_fam"/>
</dbReference>
<evidence type="ECO:0000256" key="2">
    <source>
        <dbReference type="ARBA" id="ARBA00023002"/>
    </source>
</evidence>
<dbReference type="SUPFAM" id="SSF51735">
    <property type="entry name" value="NAD(P)-binding Rossmann-fold domains"/>
    <property type="match status" value="1"/>
</dbReference>
<evidence type="ECO:0000313" key="5">
    <source>
        <dbReference type="Proteomes" id="UP000277424"/>
    </source>
</evidence>
<dbReference type="EMBL" id="RBIG01000001">
    <property type="protein sequence ID" value="RKQ73527.1"/>
    <property type="molecule type" value="Genomic_DNA"/>
</dbReference>
<evidence type="ECO:0000313" key="4">
    <source>
        <dbReference type="EMBL" id="RKQ73527.1"/>
    </source>
</evidence>
<dbReference type="PANTHER" id="PTHR43639">
    <property type="entry name" value="OXIDOREDUCTASE, SHORT-CHAIN DEHYDROGENASE/REDUCTASE FAMILY (AFU_ORTHOLOGUE AFUA_5G02870)"/>
    <property type="match status" value="1"/>
</dbReference>
<dbReference type="RefSeq" id="WP_121218472.1">
    <property type="nucleotide sequence ID" value="NZ_RBIG01000001.1"/>
</dbReference>
<dbReference type="InterPro" id="IPR036291">
    <property type="entry name" value="NAD(P)-bd_dom_sf"/>
</dbReference>
<protein>
    <submittedName>
        <fullName evidence="4">NAD(P)-dependent dehydrogenase (Short-subunit alcohol dehydrogenase family)</fullName>
    </submittedName>
</protein>
<dbReference type="Pfam" id="PF13561">
    <property type="entry name" value="adh_short_C2"/>
    <property type="match status" value="1"/>
</dbReference>